<dbReference type="Proteomes" id="UP000430670">
    <property type="component" value="Unassembled WGS sequence"/>
</dbReference>
<dbReference type="OrthoDB" id="465705at2"/>
<feature type="transmembrane region" description="Helical" evidence="1">
    <location>
        <begin position="152"/>
        <end position="172"/>
    </location>
</feature>
<dbReference type="Gene3D" id="3.40.50.150">
    <property type="entry name" value="Vaccinia Virus protein VP39"/>
    <property type="match status" value="1"/>
</dbReference>
<keyword evidence="1" id="KW-1133">Transmembrane helix</keyword>
<proteinExistence type="predicted"/>
<evidence type="ECO:0000313" key="3">
    <source>
        <dbReference type="EMBL" id="MTV47850.1"/>
    </source>
</evidence>
<dbReference type="SUPFAM" id="SSF53335">
    <property type="entry name" value="S-adenosyl-L-methionine-dependent methyltransferases"/>
    <property type="match status" value="1"/>
</dbReference>
<keyword evidence="3" id="KW-0489">Methyltransferase</keyword>
<dbReference type="GO" id="GO:0032259">
    <property type="term" value="P:methylation"/>
    <property type="evidence" value="ECO:0007669"/>
    <property type="project" value="UniProtKB-KW"/>
</dbReference>
<dbReference type="InterPro" id="IPR029063">
    <property type="entry name" value="SAM-dependent_MTases_sf"/>
</dbReference>
<keyword evidence="4" id="KW-1185">Reference proteome</keyword>
<organism evidence="3 4">
    <name type="scientific">Heliobacterium mobile</name>
    <name type="common">Heliobacillus mobilis</name>
    <dbReference type="NCBI Taxonomy" id="28064"/>
    <lineage>
        <taxon>Bacteria</taxon>
        <taxon>Bacillati</taxon>
        <taxon>Bacillota</taxon>
        <taxon>Clostridia</taxon>
        <taxon>Eubacteriales</taxon>
        <taxon>Heliobacteriaceae</taxon>
        <taxon>Heliobacterium</taxon>
    </lineage>
</organism>
<feature type="domain" description="Methyltransferase" evidence="2">
    <location>
        <begin position="79"/>
        <end position="122"/>
    </location>
</feature>
<dbReference type="Pfam" id="PF13649">
    <property type="entry name" value="Methyltransf_25"/>
    <property type="match status" value="1"/>
</dbReference>
<feature type="transmembrane region" description="Helical" evidence="1">
    <location>
        <begin position="124"/>
        <end position="146"/>
    </location>
</feature>
<keyword evidence="1" id="KW-0812">Transmembrane</keyword>
<protein>
    <submittedName>
        <fullName evidence="3">Methyltransferase domain-containing protein</fullName>
    </submittedName>
</protein>
<evidence type="ECO:0000313" key="4">
    <source>
        <dbReference type="Proteomes" id="UP000430670"/>
    </source>
</evidence>
<dbReference type="GO" id="GO:0008168">
    <property type="term" value="F:methyltransferase activity"/>
    <property type="evidence" value="ECO:0007669"/>
    <property type="project" value="UniProtKB-KW"/>
</dbReference>
<accession>A0A6I3SFH1</accession>
<evidence type="ECO:0000259" key="2">
    <source>
        <dbReference type="Pfam" id="PF13649"/>
    </source>
</evidence>
<keyword evidence="3" id="KW-0808">Transferase</keyword>
<dbReference type="CDD" id="cd02440">
    <property type="entry name" value="AdoMet_MTases"/>
    <property type="match status" value="1"/>
</dbReference>
<dbReference type="EMBL" id="WNKU01000001">
    <property type="protein sequence ID" value="MTV47850.1"/>
    <property type="molecule type" value="Genomic_DNA"/>
</dbReference>
<name>A0A6I3SFH1_HELMO</name>
<keyword evidence="1" id="KW-0472">Membrane</keyword>
<sequence>MRSSPTFNEKGGLSKVGQQFSLPVTSPLQLENNKQLIQRNFGRHARHYDYYAEVQNWMAQQLLQRIQNLPVQTTEISSILEIGCGTGLLTEKLHRLYPQSRILAFDLTEKMITIARKKVPQNKWFILSSPMPKIVIWLTVLLNLLFHNLLRIHHSLLSSTSLSLTPLFNGLTNQRKPYRIYRV</sequence>
<evidence type="ECO:0000256" key="1">
    <source>
        <dbReference type="SAM" id="Phobius"/>
    </source>
</evidence>
<dbReference type="AlphaFoldDB" id="A0A6I3SFH1"/>
<reference evidence="3 4" key="1">
    <citation type="submission" date="2019-11" db="EMBL/GenBank/DDBJ databases">
        <title>Whole-genome sequence of a the green, strictly anaerobic photosynthetic bacterium Heliobacillus mobilis DSM 6151.</title>
        <authorList>
            <person name="Kyndt J.A."/>
            <person name="Meyer T.E."/>
        </authorList>
    </citation>
    <scope>NUCLEOTIDE SEQUENCE [LARGE SCALE GENOMIC DNA]</scope>
    <source>
        <strain evidence="3 4">DSM 6151</strain>
    </source>
</reference>
<gene>
    <name evidence="3" type="ORF">GJ688_02475</name>
</gene>
<comment type="caution">
    <text evidence="3">The sequence shown here is derived from an EMBL/GenBank/DDBJ whole genome shotgun (WGS) entry which is preliminary data.</text>
</comment>
<dbReference type="InterPro" id="IPR041698">
    <property type="entry name" value="Methyltransf_25"/>
</dbReference>